<feature type="transmembrane region" description="Helical" evidence="2">
    <location>
        <begin position="30"/>
        <end position="49"/>
    </location>
</feature>
<keyword evidence="1" id="KW-0677">Repeat</keyword>
<keyword evidence="2" id="KW-1133">Transmembrane helix</keyword>
<dbReference type="NCBIfam" id="TIGR03696">
    <property type="entry name" value="Rhs_assc_core"/>
    <property type="match status" value="1"/>
</dbReference>
<dbReference type="Proteomes" id="UP000318212">
    <property type="component" value="Unassembled WGS sequence"/>
</dbReference>
<evidence type="ECO:0000259" key="4">
    <source>
        <dbReference type="Pfam" id="PF25023"/>
    </source>
</evidence>
<protein>
    <submittedName>
        <fullName evidence="5">RHS repeat protein</fullName>
    </submittedName>
</protein>
<feature type="domain" description="Toxin 37-like C-terminal" evidence="3">
    <location>
        <begin position="696"/>
        <end position="767"/>
    </location>
</feature>
<dbReference type="AlphaFoldDB" id="A0A507ZMH7"/>
<dbReference type="RefSeq" id="WP_141519796.1">
    <property type="nucleotide sequence ID" value="NZ_VICE01000156.1"/>
</dbReference>
<dbReference type="InterPro" id="IPR022385">
    <property type="entry name" value="Rhs_assc_core"/>
</dbReference>
<evidence type="ECO:0000256" key="2">
    <source>
        <dbReference type="SAM" id="Phobius"/>
    </source>
</evidence>
<comment type="caution">
    <text evidence="5">The sequence shown here is derived from an EMBL/GenBank/DDBJ whole genome shotgun (WGS) entry which is preliminary data.</text>
</comment>
<accession>A0A507ZMH7</accession>
<feature type="domain" description="Teneurin-like YD-shell" evidence="4">
    <location>
        <begin position="367"/>
        <end position="605"/>
    </location>
</feature>
<name>A0A507ZMH7_9GAMM</name>
<evidence type="ECO:0000256" key="1">
    <source>
        <dbReference type="ARBA" id="ARBA00022737"/>
    </source>
</evidence>
<dbReference type="PRINTS" id="PR00394">
    <property type="entry name" value="RHSPROTEIN"/>
</dbReference>
<proteinExistence type="predicted"/>
<sequence length="773" mass="82992">MDHENKKPEELHYADRTTVKRKGTVILRRLHRTLLAMTVSVVIATPAFAGTEVVYERSFTYDEMGRLIAEQGADGQLVSYTYDLNSNLTSVTDGEERSTILTYDALDRVITSTNALNQTTHFTYDDGDRLTSVKDPKNNTTAYIYDGFGQLWQQSSPDTGVTSFSYSATGLRTSMTRADGIVTTYSHDGLGRVTGITAQGQTHSFGYDSCSNGKGRLCSVTDASNHGTLTYAYSPQGWLLEQNQTLGTSAIDFSQSYTYDNLGRLTRIDYPSNVAVGFSYQGGQLTGMTAVVSGTTRTVLSDLTYQPFGGVTGWTYGNGLTRTHSYDLDGRLIGLSTVNGTNDVRQSLTYGYNDANEITGITNAVTSSLSQQFAYDDASRLTAITASGANQGFAYDANGNRTSHTWGGQTDGYSTATNSNRLQAVTGNRAKAFALDANGNVTANGDATYGYDAFNRLSQVTKGSATTYYWVNALGQRTYKSKGSPNNTGFIYGPDGMLAAEYNWNGSGWKTYLRLPNGEPVALAQGAGLYSIHTDHLGRPELVTNAAKATVWRANNYAFDREVMLDNLNGLNIGFPGQYYDDESGLWQNGFRDYDASIGRYVQSDPIGLGGGLNTYAYVGGNPNSWIDPYGLSGAATLPWYTTFPGFGAVGEFLVAVGTRATLVGGLLYPSPLASGTCPNGPGTCGQMNESSDGAQAPGMPGTDDGYECPKNWDGKKVKSPNGRGYGWPDKKGNVWVPTGPGSGAHGGPHWDVQRPGGGYINVYPGGRTRGGR</sequence>
<dbReference type="EMBL" id="VICE01000156">
    <property type="protein sequence ID" value="TQD38740.1"/>
    <property type="molecule type" value="Genomic_DNA"/>
</dbReference>
<dbReference type="NCBIfam" id="TIGR01643">
    <property type="entry name" value="YD_repeat_2x"/>
    <property type="match status" value="4"/>
</dbReference>
<dbReference type="InterPro" id="IPR006530">
    <property type="entry name" value="YD"/>
</dbReference>
<evidence type="ECO:0000259" key="3">
    <source>
        <dbReference type="Pfam" id="PF15535"/>
    </source>
</evidence>
<dbReference type="Pfam" id="PF25023">
    <property type="entry name" value="TEN_YD-shell"/>
    <property type="match status" value="2"/>
</dbReference>
<organism evidence="5 6">
    <name type="scientific">Marilutibacter aestuarii</name>
    <dbReference type="NCBI Taxonomy" id="1706195"/>
    <lineage>
        <taxon>Bacteria</taxon>
        <taxon>Pseudomonadati</taxon>
        <taxon>Pseudomonadota</taxon>
        <taxon>Gammaproteobacteria</taxon>
        <taxon>Lysobacterales</taxon>
        <taxon>Lysobacteraceae</taxon>
        <taxon>Marilutibacter</taxon>
    </lineage>
</organism>
<keyword evidence="2" id="KW-0472">Membrane</keyword>
<dbReference type="PANTHER" id="PTHR32305:SF15">
    <property type="entry name" value="PROTEIN RHSA-RELATED"/>
    <property type="match status" value="1"/>
</dbReference>
<dbReference type="InterPro" id="IPR029108">
    <property type="entry name" value="Ntox37-like_C"/>
</dbReference>
<dbReference type="InterPro" id="IPR050708">
    <property type="entry name" value="T6SS_VgrG/RHS"/>
</dbReference>
<feature type="domain" description="Teneurin-like YD-shell" evidence="4">
    <location>
        <begin position="50"/>
        <end position="239"/>
    </location>
</feature>
<evidence type="ECO:0000313" key="5">
    <source>
        <dbReference type="EMBL" id="TQD38740.1"/>
    </source>
</evidence>
<gene>
    <name evidence="5" type="ORF">FKV25_16055</name>
</gene>
<reference evidence="5 6" key="1">
    <citation type="submission" date="2019-06" db="EMBL/GenBank/DDBJ databases">
        <title>Lysobacter alkalisoli sp. nov. isolated from saline soil.</title>
        <authorList>
            <person name="Sun J.-Q."/>
            <person name="Xu L."/>
        </authorList>
    </citation>
    <scope>NUCLEOTIDE SEQUENCE [LARGE SCALE GENOMIC DNA]</scope>
    <source>
        <strain evidence="5 6">JCM 31130</strain>
    </source>
</reference>
<evidence type="ECO:0000313" key="6">
    <source>
        <dbReference type="Proteomes" id="UP000318212"/>
    </source>
</evidence>
<keyword evidence="6" id="KW-1185">Reference proteome</keyword>
<dbReference type="OrthoDB" id="9816400at2"/>
<dbReference type="PANTHER" id="PTHR32305">
    <property type="match status" value="1"/>
</dbReference>
<dbReference type="Gene3D" id="2.180.10.10">
    <property type="entry name" value="RHS repeat-associated core"/>
    <property type="match status" value="2"/>
</dbReference>
<keyword evidence="2" id="KW-0812">Transmembrane</keyword>
<dbReference type="Pfam" id="PF15535">
    <property type="entry name" value="Ntox37"/>
    <property type="match status" value="1"/>
</dbReference>
<dbReference type="InterPro" id="IPR056823">
    <property type="entry name" value="TEN-like_YD-shell"/>
</dbReference>